<dbReference type="RefSeq" id="WP_286216056.1">
    <property type="nucleotide sequence ID" value="NZ_AP027736.1"/>
</dbReference>
<protein>
    <submittedName>
        <fullName evidence="1">Uncharacterized protein</fullName>
    </submittedName>
</protein>
<keyword evidence="2" id="KW-1185">Reference proteome</keyword>
<dbReference type="EMBL" id="BAABRR010000001">
    <property type="protein sequence ID" value="GAA5517979.1"/>
    <property type="molecule type" value="Genomic_DNA"/>
</dbReference>
<accession>A0ABP9WEJ2</accession>
<organism evidence="1 2">
    <name type="scientific">Demequina sediminis</name>
    <dbReference type="NCBI Taxonomy" id="1930058"/>
    <lineage>
        <taxon>Bacteria</taxon>
        <taxon>Bacillati</taxon>
        <taxon>Actinomycetota</taxon>
        <taxon>Actinomycetes</taxon>
        <taxon>Micrococcales</taxon>
        <taxon>Demequinaceae</taxon>
        <taxon>Demequina</taxon>
    </lineage>
</organism>
<proteinExistence type="predicted"/>
<sequence>MNSVLQALSDNCSDEYDIAVDYVAHARDSEYGSDSCDELLGWGMRAEAVELLEQDGWCSFSTAGTADESSWRSVGQGATWPEDGLGWDQAAAHVGEVQRVCGPLMSSRETEHGTFVNIGADYPSVDRFTFIFWDIYLEPIDADATICGSGEIYLYEGVTQMEMTDPSALEIWQ</sequence>
<name>A0ABP9WEJ2_9MICO</name>
<reference evidence="1 2" key="1">
    <citation type="submission" date="2024-02" db="EMBL/GenBank/DDBJ databases">
        <title>Lysinimicrobium sediminis NBRC 112286.</title>
        <authorList>
            <person name="Ichikawa N."/>
            <person name="Katano-Makiyama Y."/>
            <person name="Hidaka K."/>
        </authorList>
    </citation>
    <scope>NUCLEOTIDE SEQUENCE [LARGE SCALE GENOMIC DNA]</scope>
    <source>
        <strain evidence="1 2">NBRC 112286</strain>
    </source>
</reference>
<gene>
    <name evidence="1" type="ORF">Lsed01_00396</name>
</gene>
<comment type="caution">
    <text evidence="1">The sequence shown here is derived from an EMBL/GenBank/DDBJ whole genome shotgun (WGS) entry which is preliminary data.</text>
</comment>
<evidence type="ECO:0000313" key="2">
    <source>
        <dbReference type="Proteomes" id="UP001426770"/>
    </source>
</evidence>
<evidence type="ECO:0000313" key="1">
    <source>
        <dbReference type="EMBL" id="GAA5517979.1"/>
    </source>
</evidence>
<dbReference type="Proteomes" id="UP001426770">
    <property type="component" value="Unassembled WGS sequence"/>
</dbReference>